<name>A0A4U3M0F5_9ACTN</name>
<dbReference type="Pfam" id="PF20059">
    <property type="entry name" value="DUF6458"/>
    <property type="match status" value="1"/>
</dbReference>
<evidence type="ECO:0000259" key="2">
    <source>
        <dbReference type="Pfam" id="PF20059"/>
    </source>
</evidence>
<dbReference type="InterPro" id="IPR045597">
    <property type="entry name" value="DUF6458"/>
</dbReference>
<feature type="transmembrane region" description="Helical" evidence="1">
    <location>
        <begin position="22"/>
        <end position="42"/>
    </location>
</feature>
<organism evidence="3 4">
    <name type="scientific">Herbidospora galbida</name>
    <dbReference type="NCBI Taxonomy" id="2575442"/>
    <lineage>
        <taxon>Bacteria</taxon>
        <taxon>Bacillati</taxon>
        <taxon>Actinomycetota</taxon>
        <taxon>Actinomycetes</taxon>
        <taxon>Streptosporangiales</taxon>
        <taxon>Streptosporangiaceae</taxon>
        <taxon>Herbidospora</taxon>
    </lineage>
</organism>
<keyword evidence="1" id="KW-0812">Transmembrane</keyword>
<evidence type="ECO:0000256" key="1">
    <source>
        <dbReference type="SAM" id="Phobius"/>
    </source>
</evidence>
<dbReference type="Proteomes" id="UP000308705">
    <property type="component" value="Unassembled WGS sequence"/>
</dbReference>
<keyword evidence="1" id="KW-1133">Transmembrane helix</keyword>
<accession>A0A4U3M0F5</accession>
<evidence type="ECO:0000313" key="3">
    <source>
        <dbReference type="EMBL" id="TKK80716.1"/>
    </source>
</evidence>
<sequence length="67" mass="7341">MVVGAVLAFAVKWEAPGFDLQAIGWIMMCVGVVSGVVTTLLARRRQSSDQMVENDLVNTVDMRDKTL</sequence>
<dbReference type="AlphaFoldDB" id="A0A4U3M0F5"/>
<protein>
    <recommendedName>
        <fullName evidence="2">DUF6458 domain-containing protein</fullName>
    </recommendedName>
</protein>
<comment type="caution">
    <text evidence="3">The sequence shown here is derived from an EMBL/GenBank/DDBJ whole genome shotgun (WGS) entry which is preliminary data.</text>
</comment>
<dbReference type="EMBL" id="SZQA01000056">
    <property type="protein sequence ID" value="TKK80716.1"/>
    <property type="molecule type" value="Genomic_DNA"/>
</dbReference>
<proteinExistence type="predicted"/>
<keyword evidence="4" id="KW-1185">Reference proteome</keyword>
<evidence type="ECO:0000313" key="4">
    <source>
        <dbReference type="Proteomes" id="UP000308705"/>
    </source>
</evidence>
<keyword evidence="1" id="KW-0472">Membrane</keyword>
<gene>
    <name evidence="3" type="ORF">FDA94_35600</name>
</gene>
<reference evidence="3 4" key="1">
    <citation type="submission" date="2019-04" db="EMBL/GenBank/DDBJ databases">
        <title>Herbidospora sp. NEAU-GS14.nov., a novel actinomycete isolated from soil.</title>
        <authorList>
            <person name="Han L."/>
        </authorList>
    </citation>
    <scope>NUCLEOTIDE SEQUENCE [LARGE SCALE GENOMIC DNA]</scope>
    <source>
        <strain evidence="3 4">NEAU-GS14</strain>
    </source>
</reference>
<feature type="domain" description="DUF6458" evidence="2">
    <location>
        <begin position="1"/>
        <end position="63"/>
    </location>
</feature>